<proteinExistence type="predicted"/>
<evidence type="ECO:0000256" key="1">
    <source>
        <dbReference type="SAM" id="Phobius"/>
    </source>
</evidence>
<feature type="transmembrane region" description="Helical" evidence="1">
    <location>
        <begin position="6"/>
        <end position="31"/>
    </location>
</feature>
<sequence length="146" mass="16403">MKFKNLGLAILGGIIGSIILIGGIAGIDWLLTSRQTLDRGEGAIIREVWEKEGVLWGPSSPPYRIRVVKNNSSKKITFFIQPYPFGCVEEIVKKGEIKRFSFNLPLWTKDTITSNPNDASIARILFADGQFKVSNIKLYAKNLDYR</sequence>
<keyword evidence="1" id="KW-1133">Transmembrane helix</keyword>
<evidence type="ECO:0000313" key="2">
    <source>
        <dbReference type="EMBL" id="RLE12055.1"/>
    </source>
</evidence>
<evidence type="ECO:0000313" key="3">
    <source>
        <dbReference type="Proteomes" id="UP000267654"/>
    </source>
</evidence>
<keyword evidence="1" id="KW-0812">Transmembrane</keyword>
<dbReference type="AlphaFoldDB" id="A0A662D9C0"/>
<accession>A0A662D9C0</accession>
<feature type="non-terminal residue" evidence="2">
    <location>
        <position position="146"/>
    </location>
</feature>
<keyword evidence="1" id="KW-0472">Membrane</keyword>
<organism evidence="2 3">
    <name type="scientific">Aerophobetes bacterium</name>
    <dbReference type="NCBI Taxonomy" id="2030807"/>
    <lineage>
        <taxon>Bacteria</taxon>
        <taxon>Candidatus Aerophobota</taxon>
    </lineage>
</organism>
<name>A0A662D9C0_UNCAE</name>
<protein>
    <submittedName>
        <fullName evidence="2">Uncharacterized protein</fullName>
    </submittedName>
</protein>
<dbReference type="Proteomes" id="UP000267654">
    <property type="component" value="Unassembled WGS sequence"/>
</dbReference>
<gene>
    <name evidence="2" type="ORF">DRI96_05170</name>
</gene>
<comment type="caution">
    <text evidence="2">The sequence shown here is derived from an EMBL/GenBank/DDBJ whole genome shotgun (WGS) entry which is preliminary data.</text>
</comment>
<dbReference type="EMBL" id="QMQB01000190">
    <property type="protein sequence ID" value="RLE12055.1"/>
    <property type="molecule type" value="Genomic_DNA"/>
</dbReference>
<reference evidence="2 3" key="1">
    <citation type="submission" date="2018-06" db="EMBL/GenBank/DDBJ databases">
        <title>Extensive metabolic versatility and redundancy in microbially diverse, dynamic hydrothermal sediments.</title>
        <authorList>
            <person name="Dombrowski N."/>
            <person name="Teske A."/>
            <person name="Baker B.J."/>
        </authorList>
    </citation>
    <scope>NUCLEOTIDE SEQUENCE [LARGE SCALE GENOMIC DNA]</scope>
    <source>
        <strain evidence="2">B19_G9</strain>
    </source>
</reference>